<gene>
    <name evidence="3" type="primary">lpxI</name>
    <name evidence="3" type="ORF">SH580_17725</name>
</gene>
<organism evidence="3 4">
    <name type="scientific">Coraliomargarita algicola</name>
    <dbReference type="NCBI Taxonomy" id="3092156"/>
    <lineage>
        <taxon>Bacteria</taxon>
        <taxon>Pseudomonadati</taxon>
        <taxon>Verrucomicrobiota</taxon>
        <taxon>Opitutia</taxon>
        <taxon>Puniceicoccales</taxon>
        <taxon>Coraliomargaritaceae</taxon>
        <taxon>Coraliomargarita</taxon>
    </lineage>
</organism>
<keyword evidence="4" id="KW-1185">Reference proteome</keyword>
<dbReference type="EC" id="3.6.1.54" evidence="3"/>
<dbReference type="EMBL" id="CP138858">
    <property type="protein sequence ID" value="WPJ95264.1"/>
    <property type="molecule type" value="Genomic_DNA"/>
</dbReference>
<name>A0ABZ0RGG9_9BACT</name>
<dbReference type="PANTHER" id="PTHR39962">
    <property type="entry name" value="BLL4848 PROTEIN"/>
    <property type="match status" value="1"/>
</dbReference>
<proteinExistence type="predicted"/>
<dbReference type="PANTHER" id="PTHR39962:SF1">
    <property type="entry name" value="LPXI FAMILY PROTEIN"/>
    <property type="match status" value="1"/>
</dbReference>
<dbReference type="InterPro" id="IPR043167">
    <property type="entry name" value="LpxI_C_sf"/>
</dbReference>
<accession>A0ABZ0RGG9</accession>
<evidence type="ECO:0000313" key="3">
    <source>
        <dbReference type="EMBL" id="WPJ95264.1"/>
    </source>
</evidence>
<dbReference type="GO" id="GO:0016787">
    <property type="term" value="F:hydrolase activity"/>
    <property type="evidence" value="ECO:0007669"/>
    <property type="project" value="UniProtKB-KW"/>
</dbReference>
<keyword evidence="3" id="KW-0378">Hydrolase</keyword>
<dbReference type="RefSeq" id="WP_319832157.1">
    <property type="nucleotide sequence ID" value="NZ_CP138858.1"/>
</dbReference>
<evidence type="ECO:0000259" key="1">
    <source>
        <dbReference type="Pfam" id="PF06230"/>
    </source>
</evidence>
<dbReference type="Gene3D" id="3.40.50.20">
    <property type="match status" value="1"/>
</dbReference>
<sequence>MTKPNSISSYLPPNFDAQPIGLIAGKGLYPILMAERIRAAGLPLRLISFKGETEASLIESIPPQQHLQIKVGQLGKLLKSLKKLGCHYAVMAGQITPKRLFHGLHPDLKALAILNSLKIKNAETIFGAIAAEIEAIDIQMLDARSFLDDQLASEGLMTEGKLKAPMEFIQHGIQIAKGITELDIGQGAVVRKGTVLAVEAYEGTDPMLQRAGAFKTDGLIFVKTVKRQQDYRFDVPVFGERTLDVMHQAGIQTAALEVDRVIMLDKDSLLKKAATLKIELLGYHS</sequence>
<dbReference type="Proteomes" id="UP001324993">
    <property type="component" value="Chromosome"/>
</dbReference>
<evidence type="ECO:0000259" key="2">
    <source>
        <dbReference type="Pfam" id="PF17930"/>
    </source>
</evidence>
<dbReference type="InterPro" id="IPR010415">
    <property type="entry name" value="LpxI_C"/>
</dbReference>
<evidence type="ECO:0000313" key="4">
    <source>
        <dbReference type="Proteomes" id="UP001324993"/>
    </source>
</evidence>
<protein>
    <submittedName>
        <fullName evidence="3">UDP-2,3-diacylglucosamine diphosphatase LpxI</fullName>
        <ecNumber evidence="3">3.6.1.54</ecNumber>
    </submittedName>
</protein>
<feature type="domain" description="LpxI N-terminal" evidence="2">
    <location>
        <begin position="20"/>
        <end position="149"/>
    </location>
</feature>
<dbReference type="InterPro" id="IPR053174">
    <property type="entry name" value="LpxI"/>
</dbReference>
<dbReference type="Gene3D" id="3.40.140.80">
    <property type="match status" value="1"/>
</dbReference>
<dbReference type="Pfam" id="PF06230">
    <property type="entry name" value="LpxI_C"/>
    <property type="match status" value="1"/>
</dbReference>
<reference evidence="3 4" key="1">
    <citation type="submission" date="2023-11" db="EMBL/GenBank/DDBJ databases">
        <title>Coraliomargarita sp. nov., isolated from marine algae.</title>
        <authorList>
            <person name="Lee J.K."/>
            <person name="Baek J.H."/>
            <person name="Kim J.M."/>
            <person name="Choi D.G."/>
            <person name="Jeon C.O."/>
        </authorList>
    </citation>
    <scope>NUCLEOTIDE SEQUENCE [LARGE SCALE GENOMIC DNA]</scope>
    <source>
        <strain evidence="3 4">J2-16</strain>
    </source>
</reference>
<feature type="domain" description="LpxI C-terminal" evidence="1">
    <location>
        <begin position="154"/>
        <end position="280"/>
    </location>
</feature>
<dbReference type="InterPro" id="IPR041255">
    <property type="entry name" value="LpxI_N"/>
</dbReference>
<dbReference type="Pfam" id="PF17930">
    <property type="entry name" value="LpxI_N"/>
    <property type="match status" value="1"/>
</dbReference>